<dbReference type="EMBL" id="VCAZ01000242">
    <property type="protein sequence ID" value="TTM68945.1"/>
    <property type="molecule type" value="Genomic_DNA"/>
</dbReference>
<sequence length="184" mass="20342">METRPVPPPLCFFLALAVLRLCVSSVLECPPTCSCSNTEVYCNKSHQGSFFPLLALHETGMDTGGNGTHGASISDLFQNITSMCSIAAAFHSNGLGKQSWHVIYFLFLQSKKNALTCRDAECVCMTDCGNQDRVPCCRGNLRLSRFPQHLQERRVVIHQQSDTRSYAKANANAANRALSYTYEI</sequence>
<proteinExistence type="predicted"/>
<reference evidence="2 3" key="1">
    <citation type="journal article" date="2019" name="Genome Biol. Evol.">
        <title>Whole-Genome Sequencing of the Giant Devil Catfish, Bagarius yarrelli.</title>
        <authorList>
            <person name="Jiang W."/>
            <person name="Lv Y."/>
            <person name="Cheng L."/>
            <person name="Yang K."/>
            <person name="Chao B."/>
            <person name="Wang X."/>
            <person name="Li Y."/>
            <person name="Pan X."/>
            <person name="You X."/>
            <person name="Zhang Y."/>
            <person name="Yang J."/>
            <person name="Li J."/>
            <person name="Zhang X."/>
            <person name="Liu S."/>
            <person name="Sun C."/>
            <person name="Yang J."/>
            <person name="Shi Q."/>
        </authorList>
    </citation>
    <scope>NUCLEOTIDE SEQUENCE [LARGE SCALE GENOMIC DNA]</scope>
    <source>
        <strain evidence="2">JWS20170419001</strain>
        <tissue evidence="2">Muscle</tissue>
    </source>
</reference>
<dbReference type="AlphaFoldDB" id="A0A556VGU1"/>
<dbReference type="Proteomes" id="UP000319801">
    <property type="component" value="Unassembled WGS sequence"/>
</dbReference>
<gene>
    <name evidence="2" type="ORF">Baya_15784</name>
</gene>
<accession>A0A556VGU1</accession>
<organism evidence="2 3">
    <name type="scientific">Bagarius yarrelli</name>
    <name type="common">Goonch</name>
    <name type="synonym">Bagrus yarrelli</name>
    <dbReference type="NCBI Taxonomy" id="175774"/>
    <lineage>
        <taxon>Eukaryota</taxon>
        <taxon>Metazoa</taxon>
        <taxon>Chordata</taxon>
        <taxon>Craniata</taxon>
        <taxon>Vertebrata</taxon>
        <taxon>Euteleostomi</taxon>
        <taxon>Actinopterygii</taxon>
        <taxon>Neopterygii</taxon>
        <taxon>Teleostei</taxon>
        <taxon>Ostariophysi</taxon>
        <taxon>Siluriformes</taxon>
        <taxon>Sisoridae</taxon>
        <taxon>Sisorinae</taxon>
        <taxon>Bagarius</taxon>
    </lineage>
</organism>
<protein>
    <submittedName>
        <fullName evidence="2">NT-3 growth factor receptor</fullName>
    </submittedName>
</protein>
<keyword evidence="2" id="KW-0675">Receptor</keyword>
<evidence type="ECO:0000256" key="1">
    <source>
        <dbReference type="SAM" id="SignalP"/>
    </source>
</evidence>
<evidence type="ECO:0000313" key="2">
    <source>
        <dbReference type="EMBL" id="TTM68945.1"/>
    </source>
</evidence>
<evidence type="ECO:0000313" key="3">
    <source>
        <dbReference type="Proteomes" id="UP000319801"/>
    </source>
</evidence>
<keyword evidence="1" id="KW-0732">Signal</keyword>
<feature type="signal peptide" evidence="1">
    <location>
        <begin position="1"/>
        <end position="24"/>
    </location>
</feature>
<name>A0A556VGU1_BAGYA</name>
<keyword evidence="3" id="KW-1185">Reference proteome</keyword>
<comment type="caution">
    <text evidence="2">The sequence shown here is derived from an EMBL/GenBank/DDBJ whole genome shotgun (WGS) entry which is preliminary data.</text>
</comment>
<dbReference type="OrthoDB" id="3256376at2759"/>
<feature type="chain" id="PRO_5021738446" evidence="1">
    <location>
        <begin position="25"/>
        <end position="184"/>
    </location>
</feature>